<protein>
    <submittedName>
        <fullName evidence="2">Glycosyl transferase</fullName>
    </submittedName>
</protein>
<comment type="caution">
    <text evidence="2">The sequence shown here is derived from an EMBL/GenBank/DDBJ whole genome shotgun (WGS) entry which is preliminary data.</text>
</comment>
<name>A0A1G2K894_9BACT</name>
<organism evidence="2 3">
    <name type="scientific">Candidatus Sungbacteria bacterium RIFCSPHIGHO2_01_FULL_47_32</name>
    <dbReference type="NCBI Taxonomy" id="1802264"/>
    <lineage>
        <taxon>Bacteria</taxon>
        <taxon>Candidatus Sungiibacteriota</taxon>
    </lineage>
</organism>
<dbReference type="SUPFAM" id="SSF53448">
    <property type="entry name" value="Nucleotide-diphospho-sugar transferases"/>
    <property type="match status" value="1"/>
</dbReference>
<dbReference type="Proteomes" id="UP000177152">
    <property type="component" value="Unassembled WGS sequence"/>
</dbReference>
<evidence type="ECO:0000259" key="1">
    <source>
        <dbReference type="Pfam" id="PF00535"/>
    </source>
</evidence>
<dbReference type="InterPro" id="IPR050256">
    <property type="entry name" value="Glycosyltransferase_2"/>
</dbReference>
<proteinExistence type="predicted"/>
<dbReference type="GO" id="GO:0016740">
    <property type="term" value="F:transferase activity"/>
    <property type="evidence" value="ECO:0007669"/>
    <property type="project" value="UniProtKB-KW"/>
</dbReference>
<feature type="domain" description="Glycosyltransferase 2-like" evidence="1">
    <location>
        <begin position="5"/>
        <end position="166"/>
    </location>
</feature>
<dbReference type="CDD" id="cd04179">
    <property type="entry name" value="DPM_DPG-synthase_like"/>
    <property type="match status" value="1"/>
</dbReference>
<dbReference type="Pfam" id="PF00535">
    <property type="entry name" value="Glycos_transf_2"/>
    <property type="match status" value="1"/>
</dbReference>
<evidence type="ECO:0000313" key="3">
    <source>
        <dbReference type="Proteomes" id="UP000177152"/>
    </source>
</evidence>
<dbReference type="InterPro" id="IPR029044">
    <property type="entry name" value="Nucleotide-diphossugar_trans"/>
</dbReference>
<dbReference type="AlphaFoldDB" id="A0A1G2K894"/>
<dbReference type="Gene3D" id="3.90.550.10">
    <property type="entry name" value="Spore Coat Polysaccharide Biosynthesis Protein SpsA, Chain A"/>
    <property type="match status" value="1"/>
</dbReference>
<dbReference type="PANTHER" id="PTHR48090:SF7">
    <property type="entry name" value="RFBJ PROTEIN"/>
    <property type="match status" value="1"/>
</dbReference>
<reference evidence="2 3" key="1">
    <citation type="journal article" date="2016" name="Nat. Commun.">
        <title>Thousands of microbial genomes shed light on interconnected biogeochemical processes in an aquifer system.</title>
        <authorList>
            <person name="Anantharaman K."/>
            <person name="Brown C.T."/>
            <person name="Hug L.A."/>
            <person name="Sharon I."/>
            <person name="Castelle C.J."/>
            <person name="Probst A.J."/>
            <person name="Thomas B.C."/>
            <person name="Singh A."/>
            <person name="Wilkins M.J."/>
            <person name="Karaoz U."/>
            <person name="Brodie E.L."/>
            <person name="Williams K.H."/>
            <person name="Hubbard S.S."/>
            <person name="Banfield J.F."/>
        </authorList>
    </citation>
    <scope>NUCLEOTIDE SEQUENCE [LARGE SCALE GENOMIC DNA]</scope>
</reference>
<accession>A0A1G2K894</accession>
<sequence length="231" mass="26133">MKKLSIVIPVYNEEKTIAKLVDRVKKADSLGMEKEIIAVDDGSKDRSLSMLEGISGIRIVKHPQNRGKGAAIRTGLKVTTGDIVLIQDADFEYDPADYPFLLKPILGNQADVVYGSRLISNQPRRVLNFHHYLANILITFLSNCFTNLNLSDIETGYKVFRREVVEFLLPKLVSDRFGIEVELTARVAKGKWRVYEVGISYSGRTYEEGKKINWKDGIAAVWHVIRFNVFG</sequence>
<keyword evidence="2" id="KW-0808">Transferase</keyword>
<dbReference type="EMBL" id="MHQC01000032">
    <property type="protein sequence ID" value="OGZ94648.1"/>
    <property type="molecule type" value="Genomic_DNA"/>
</dbReference>
<gene>
    <name evidence="2" type="ORF">A2633_01360</name>
</gene>
<dbReference type="PANTHER" id="PTHR48090">
    <property type="entry name" value="UNDECAPRENYL-PHOSPHATE 4-DEOXY-4-FORMAMIDO-L-ARABINOSE TRANSFERASE-RELATED"/>
    <property type="match status" value="1"/>
</dbReference>
<evidence type="ECO:0000313" key="2">
    <source>
        <dbReference type="EMBL" id="OGZ94648.1"/>
    </source>
</evidence>
<dbReference type="InterPro" id="IPR001173">
    <property type="entry name" value="Glyco_trans_2-like"/>
</dbReference>